<comment type="caution">
    <text evidence="1">The sequence shown here is derived from an EMBL/GenBank/DDBJ whole genome shotgun (WGS) entry which is preliminary data.</text>
</comment>
<gene>
    <name evidence="1" type="ORF">LNTAR_10856</name>
</gene>
<dbReference type="EMBL" id="ABCK01000005">
    <property type="protein sequence ID" value="EDM28410.1"/>
    <property type="molecule type" value="Genomic_DNA"/>
</dbReference>
<organism evidence="1 2">
    <name type="scientific">Lentisphaera araneosa HTCC2155</name>
    <dbReference type="NCBI Taxonomy" id="313628"/>
    <lineage>
        <taxon>Bacteria</taxon>
        <taxon>Pseudomonadati</taxon>
        <taxon>Lentisphaerota</taxon>
        <taxon>Lentisphaeria</taxon>
        <taxon>Lentisphaerales</taxon>
        <taxon>Lentisphaeraceae</taxon>
        <taxon>Lentisphaera</taxon>
    </lineage>
</organism>
<keyword evidence="2" id="KW-1185">Reference proteome</keyword>
<accession>A6DIX4</accession>
<proteinExistence type="predicted"/>
<reference evidence="1 2" key="1">
    <citation type="journal article" date="2010" name="J. Bacteriol.">
        <title>Genome sequence of Lentisphaera araneosa HTCC2155T, the type species of the order Lentisphaerales in the phylum Lentisphaerae.</title>
        <authorList>
            <person name="Thrash J.C."/>
            <person name="Cho J.C."/>
            <person name="Vergin K.L."/>
            <person name="Morris R.M."/>
            <person name="Giovannoni S.J."/>
        </authorList>
    </citation>
    <scope>NUCLEOTIDE SEQUENCE [LARGE SCALE GENOMIC DNA]</scope>
    <source>
        <strain evidence="1 2">HTCC2155</strain>
    </source>
</reference>
<name>A6DIX4_9BACT</name>
<evidence type="ECO:0000313" key="2">
    <source>
        <dbReference type="Proteomes" id="UP000004947"/>
    </source>
</evidence>
<evidence type="ECO:0000313" key="1">
    <source>
        <dbReference type="EMBL" id="EDM28410.1"/>
    </source>
</evidence>
<dbReference type="RefSeq" id="WP_007277850.1">
    <property type="nucleotide sequence ID" value="NZ_ABCK01000005.1"/>
</dbReference>
<protein>
    <submittedName>
        <fullName evidence="1">Uncharacterized protein</fullName>
    </submittedName>
</protein>
<sequence>MLPLSLSLLALSPNPSLDYLAAKQLKLNIPSKFYSEVSEQKDWLNNLYTLELNREKTYYERSIEDQNIYNSYLTDYYTEDDIQFLHGLVGRDSYRLTLHTRFWGGDRSGYAQGFSYSERASPNLTWGMGIERAEMKSDKRYNWDNNSYYNVDSWLNWQPTPHTSLYLGVTGSVAE</sequence>
<dbReference type="AlphaFoldDB" id="A6DIX4"/>
<dbReference type="Proteomes" id="UP000004947">
    <property type="component" value="Unassembled WGS sequence"/>
</dbReference>